<evidence type="ECO:0000313" key="10">
    <source>
        <dbReference type="Proteomes" id="UP000219452"/>
    </source>
</evidence>
<evidence type="ECO:0000256" key="1">
    <source>
        <dbReference type="ARBA" id="ARBA00000085"/>
    </source>
</evidence>
<dbReference type="PROSITE" id="PS50109">
    <property type="entry name" value="HIS_KIN"/>
    <property type="match status" value="1"/>
</dbReference>
<dbReference type="InterPro" id="IPR000014">
    <property type="entry name" value="PAS"/>
</dbReference>
<keyword evidence="10" id="KW-1185">Reference proteome</keyword>
<feature type="domain" description="PAC" evidence="8">
    <location>
        <begin position="949"/>
        <end position="1001"/>
    </location>
</feature>
<feature type="signal peptide" evidence="6">
    <location>
        <begin position="1"/>
        <end position="23"/>
    </location>
</feature>
<dbReference type="InterPro" id="IPR004358">
    <property type="entry name" value="Sig_transdc_His_kin-like_C"/>
</dbReference>
<dbReference type="FunFam" id="2.60.40.10:FF:000791">
    <property type="entry name" value="Two-component system sensor histidine kinase/response regulator"/>
    <property type="match status" value="1"/>
</dbReference>
<dbReference type="CDD" id="cd00130">
    <property type="entry name" value="PAS"/>
    <property type="match status" value="1"/>
</dbReference>
<dbReference type="Gene3D" id="2.60.40.10">
    <property type="entry name" value="Immunoglobulins"/>
    <property type="match status" value="1"/>
</dbReference>
<dbReference type="SUPFAM" id="SSF55874">
    <property type="entry name" value="ATPase domain of HSP90 chaperone/DNA topoisomerase II/histidine kinase"/>
    <property type="match status" value="1"/>
</dbReference>
<dbReference type="SUPFAM" id="SSF47384">
    <property type="entry name" value="Homodimeric domain of signal transducing histidine kinase"/>
    <property type="match status" value="1"/>
</dbReference>
<dbReference type="CDD" id="cd00075">
    <property type="entry name" value="HATPase"/>
    <property type="match status" value="1"/>
</dbReference>
<dbReference type="Gene3D" id="1.10.287.130">
    <property type="match status" value="1"/>
</dbReference>
<dbReference type="InterPro" id="IPR005467">
    <property type="entry name" value="His_kinase_dom"/>
</dbReference>
<gene>
    <name evidence="9" type="ORF">SAMN06269250_6278</name>
</gene>
<keyword evidence="3" id="KW-0597">Phosphoprotein</keyword>
<comment type="catalytic activity">
    <reaction evidence="1">
        <text>ATP + protein L-histidine = ADP + protein N-phospho-L-histidine.</text>
        <dbReference type="EC" id="2.7.13.3"/>
    </reaction>
</comment>
<dbReference type="GO" id="GO:0000155">
    <property type="term" value="F:phosphorelay sensor kinase activity"/>
    <property type="evidence" value="ECO:0007669"/>
    <property type="project" value="InterPro"/>
</dbReference>
<dbReference type="SMART" id="SM00388">
    <property type="entry name" value="HisKA"/>
    <property type="match status" value="1"/>
</dbReference>
<reference evidence="10" key="1">
    <citation type="submission" date="2017-09" db="EMBL/GenBank/DDBJ databases">
        <authorList>
            <person name="Varghese N."/>
            <person name="Submissions S."/>
        </authorList>
    </citation>
    <scope>NUCLEOTIDE SEQUENCE [LARGE SCALE GENOMIC DNA]</scope>
    <source>
        <strain evidence="10">DSM 29961</strain>
    </source>
</reference>
<feature type="chain" id="PRO_5013126495" description="histidine kinase" evidence="6">
    <location>
        <begin position="24"/>
        <end position="1235"/>
    </location>
</feature>
<keyword evidence="6" id="KW-0732">Signal</keyword>
<evidence type="ECO:0000313" key="9">
    <source>
        <dbReference type="EMBL" id="SOD99106.1"/>
    </source>
</evidence>
<dbReference type="NCBIfam" id="TIGR00229">
    <property type="entry name" value="sensory_box"/>
    <property type="match status" value="1"/>
</dbReference>
<dbReference type="InterPro" id="IPR013783">
    <property type="entry name" value="Ig-like_fold"/>
</dbReference>
<accession>A0A286GVA0</accession>
<dbReference type="PANTHER" id="PTHR43547">
    <property type="entry name" value="TWO-COMPONENT HISTIDINE KINASE"/>
    <property type="match status" value="1"/>
</dbReference>
<dbReference type="InterPro" id="IPR036097">
    <property type="entry name" value="HisK_dim/P_sf"/>
</dbReference>
<dbReference type="PROSITE" id="PS50113">
    <property type="entry name" value="PAC"/>
    <property type="match status" value="1"/>
</dbReference>
<feature type="coiled-coil region" evidence="4">
    <location>
        <begin position="857"/>
        <end position="884"/>
    </location>
</feature>
<dbReference type="OrthoDB" id="9809670at2"/>
<dbReference type="PRINTS" id="PR00344">
    <property type="entry name" value="BCTRLSENSOR"/>
</dbReference>
<feature type="transmembrane region" description="Helical" evidence="5">
    <location>
        <begin position="797"/>
        <end position="816"/>
    </location>
</feature>
<dbReference type="InterPro" id="IPR000700">
    <property type="entry name" value="PAS-assoc_C"/>
</dbReference>
<keyword evidence="5" id="KW-0812">Transmembrane</keyword>
<dbReference type="InterPro" id="IPR003661">
    <property type="entry name" value="HisK_dim/P_dom"/>
</dbReference>
<dbReference type="SUPFAM" id="SSF63829">
    <property type="entry name" value="Calcium-dependent phosphotriesterase"/>
    <property type="match status" value="3"/>
</dbReference>
<evidence type="ECO:0000256" key="5">
    <source>
        <dbReference type="SAM" id="Phobius"/>
    </source>
</evidence>
<feature type="domain" description="Histidine kinase" evidence="7">
    <location>
        <begin position="1019"/>
        <end position="1235"/>
    </location>
</feature>
<dbReference type="Gene3D" id="3.30.450.20">
    <property type="entry name" value="PAS domain"/>
    <property type="match status" value="1"/>
</dbReference>
<dbReference type="Pfam" id="PF07495">
    <property type="entry name" value="Y_Y_Y"/>
    <property type="match status" value="1"/>
</dbReference>
<evidence type="ECO:0000256" key="2">
    <source>
        <dbReference type="ARBA" id="ARBA00012438"/>
    </source>
</evidence>
<evidence type="ECO:0000256" key="6">
    <source>
        <dbReference type="SAM" id="SignalP"/>
    </source>
</evidence>
<dbReference type="Gene3D" id="2.130.10.10">
    <property type="entry name" value="YVTN repeat-like/Quinoprotein amine dehydrogenase"/>
    <property type="match status" value="2"/>
</dbReference>
<dbReference type="Pfam" id="PF02518">
    <property type="entry name" value="HATPase_c"/>
    <property type="match status" value="1"/>
</dbReference>
<proteinExistence type="predicted"/>
<dbReference type="Proteomes" id="UP000219452">
    <property type="component" value="Unassembled WGS sequence"/>
</dbReference>
<dbReference type="InterPro" id="IPR003594">
    <property type="entry name" value="HATPase_dom"/>
</dbReference>
<dbReference type="PANTHER" id="PTHR43547:SF2">
    <property type="entry name" value="HYBRID SIGNAL TRANSDUCTION HISTIDINE KINASE C"/>
    <property type="match status" value="1"/>
</dbReference>
<dbReference type="EC" id="2.7.13.3" evidence="2"/>
<evidence type="ECO:0000256" key="4">
    <source>
        <dbReference type="SAM" id="Coils"/>
    </source>
</evidence>
<dbReference type="Pfam" id="PF08447">
    <property type="entry name" value="PAS_3"/>
    <property type="match status" value="1"/>
</dbReference>
<keyword evidence="5" id="KW-0472">Membrane</keyword>
<sequence>MFGRAPNLLLILIWFSFYQSAQAQTGKVLFKHITTDEGLSQSNVTAILQDRQGFMWFGTQDGLNKYDGYTFTLYQNDPRQPASLSDNYIGALYEDRKGNLWVGTTGGGLCRFDKQTGRFIRFTRSETNSRSLSSNHVLAITEDGQGMLWIATEGGLNQFNPTSGRFIRYQHRVGDPKSLPNDLVQDVLVDRQEQVWVATQGGGLNRFDPLTGTFHPFKHRPTDKTSISHNSVKKLFEDSQGRLWVATQGGGLNRLNRDGKSFTHFRHDAAVASSLLDDDINTIAEDRLGNLWIGTENEGISVLNKSRTAFTQYAYQENDPDGLNNGSIYALCPDRSGNMWIGTYSGGINFYDHLSANFTRYQKDINQTNSLSNPNVMAVLEDTQGNLWIGTDGGGVNVLVKSTHRYIHYQHNPADPTSVGSNFIMSLYQDSDGDIWIGCYKGGLSLWRKESGDFLNFTLRGDAKGLNHETVTAIVEGKKGTIWLGSMGGGLSCYTKKTGTFAHYRADPTHTGHLTPGYISALCYDHQQNLWIGTEGDGVTLLNTRSGTFRSYRHNRDMPASLSHNLVNSLYEDARHQIWVGTYGGLNRFESRTQSFVSYTEKQGLANNVIQGMVGDEGGNLWISTNKGLSVFHPKTNTFRNFGTDDGLQKGSFNRMAVCRGLQGNLFFGGITGMTSFYPDRLRYNAFIPPVVITQLRIFNQPVWLRSNQLTLTYDQSTLGFEFAALNYSIPQKNQYRYKLEGFDRDWHLKSHTRVATYTNLESGTYTFRVKGSNNDGIWNEQGTAFRIIIKPPFWQTWWFISLVAFLLIGSLYGAYRLRIKRIQMQQVTLQNLVQVRTREVLQQKQEIQDQALHMQLLQVKLEKQAARQQLQESEQRFREIAENVDEVFWVHSANPFQLLYVNTAFERVWKTTVAQFHQEPLLFMHDVFPDDLPTVLAFTEQYKAGIEGELYYRLQLKNEPLRWLLIRTFIIHDEQGKVLRHIGIASDVTSQKEKEFVLRQSLQREQELNQLKSQFVATASHEFRTPLTTIQSSTELIRLYLDLPMASARTAVEKHLGVIEKQVDQFGILLTDVLTIGQIEAGKVTYAPDSADVIALCEDLVDTHFSRRPDGRSVQLLIEGTPRRVNLDANLMGYVLTNLLSNAFKFSVNAPPVLRLSFQTNCLVLQVIDTGMGIPSSEQASLFQAFFRASNTDGIQGTGLGLFIARQYVDCHSGQLTVESQERRGTTFTITLPT</sequence>
<dbReference type="InterPro" id="IPR001610">
    <property type="entry name" value="PAC"/>
</dbReference>
<dbReference type="InterPro" id="IPR035965">
    <property type="entry name" value="PAS-like_dom_sf"/>
</dbReference>
<dbReference type="SMART" id="SM00387">
    <property type="entry name" value="HATPase_c"/>
    <property type="match status" value="1"/>
</dbReference>
<dbReference type="InterPro" id="IPR015943">
    <property type="entry name" value="WD40/YVTN_repeat-like_dom_sf"/>
</dbReference>
<evidence type="ECO:0000256" key="3">
    <source>
        <dbReference type="ARBA" id="ARBA00022553"/>
    </source>
</evidence>
<keyword evidence="5" id="KW-1133">Transmembrane helix</keyword>
<protein>
    <recommendedName>
        <fullName evidence="2">histidine kinase</fullName>
        <ecNumber evidence="2">2.7.13.3</ecNumber>
    </recommendedName>
</protein>
<dbReference type="Gene3D" id="3.30.565.10">
    <property type="entry name" value="Histidine kinase-like ATPase, C-terminal domain"/>
    <property type="match status" value="1"/>
</dbReference>
<evidence type="ECO:0000259" key="8">
    <source>
        <dbReference type="PROSITE" id="PS50113"/>
    </source>
</evidence>
<dbReference type="Pfam" id="PF00512">
    <property type="entry name" value="HisKA"/>
    <property type="match status" value="1"/>
</dbReference>
<dbReference type="CDD" id="cd00082">
    <property type="entry name" value="HisKA"/>
    <property type="match status" value="1"/>
</dbReference>
<name>A0A286GVA0_9BACT</name>
<dbReference type="InterPro" id="IPR011123">
    <property type="entry name" value="Y_Y_Y"/>
</dbReference>
<dbReference type="SMART" id="SM00086">
    <property type="entry name" value="PAC"/>
    <property type="match status" value="1"/>
</dbReference>
<organism evidence="9 10">
    <name type="scientific">Spirosoma fluviale</name>
    <dbReference type="NCBI Taxonomy" id="1597977"/>
    <lineage>
        <taxon>Bacteria</taxon>
        <taxon>Pseudomonadati</taxon>
        <taxon>Bacteroidota</taxon>
        <taxon>Cytophagia</taxon>
        <taxon>Cytophagales</taxon>
        <taxon>Cytophagaceae</taxon>
        <taxon>Spirosoma</taxon>
    </lineage>
</organism>
<dbReference type="EMBL" id="OCNH01000009">
    <property type="protein sequence ID" value="SOD99106.1"/>
    <property type="molecule type" value="Genomic_DNA"/>
</dbReference>
<dbReference type="AlphaFoldDB" id="A0A286GVA0"/>
<dbReference type="Pfam" id="PF07494">
    <property type="entry name" value="Reg_prop"/>
    <property type="match status" value="10"/>
</dbReference>
<dbReference type="InterPro" id="IPR036890">
    <property type="entry name" value="HATPase_C_sf"/>
</dbReference>
<evidence type="ECO:0000259" key="7">
    <source>
        <dbReference type="PROSITE" id="PS50109"/>
    </source>
</evidence>
<dbReference type="SUPFAM" id="SSF55785">
    <property type="entry name" value="PYP-like sensor domain (PAS domain)"/>
    <property type="match status" value="1"/>
</dbReference>
<keyword evidence="4" id="KW-0175">Coiled coil</keyword>
<dbReference type="InterPro" id="IPR013655">
    <property type="entry name" value="PAS_fold_3"/>
</dbReference>
<dbReference type="InterPro" id="IPR011110">
    <property type="entry name" value="Reg_prop"/>
</dbReference>